<dbReference type="SMART" id="SM00060">
    <property type="entry name" value="FN3"/>
    <property type="match status" value="11"/>
</dbReference>
<dbReference type="PANTHER" id="PTHR47135:SF3">
    <property type="entry name" value="FIBRONECTIN TYPE-III DOMAIN-CONTAINING PROTEIN"/>
    <property type="match status" value="1"/>
</dbReference>
<dbReference type="PROSITE" id="PS50853">
    <property type="entry name" value="FN3"/>
    <property type="match status" value="3"/>
</dbReference>
<proteinExistence type="predicted"/>
<reference evidence="3" key="1">
    <citation type="journal article" date="2011" name="Genome Res.">
        <title>Phylogeny-wide analysis of social amoeba genomes highlights ancient origins for complex intercellular communication.</title>
        <authorList>
            <person name="Heidel A.J."/>
            <person name="Lawal H.M."/>
            <person name="Felder M."/>
            <person name="Schilde C."/>
            <person name="Helps N.R."/>
            <person name="Tunggal B."/>
            <person name="Rivero F."/>
            <person name="John U."/>
            <person name="Schleicher M."/>
            <person name="Eichinger L."/>
            <person name="Platzer M."/>
            <person name="Noegel A.A."/>
            <person name="Schaap P."/>
            <person name="Gloeckner G."/>
        </authorList>
    </citation>
    <scope>NUCLEOTIDE SEQUENCE [LARGE SCALE GENOMIC DNA]</scope>
    <source>
        <strain evidence="3">SH3</strain>
    </source>
</reference>
<feature type="domain" description="Fibronectin type-III" evidence="1">
    <location>
        <begin position="1360"/>
        <end position="1449"/>
    </location>
</feature>
<dbReference type="KEGG" id="dfa:DFA_07394"/>
<gene>
    <name evidence="2" type="ORF">DFA_07394</name>
</gene>
<organism evidence="2 3">
    <name type="scientific">Cavenderia fasciculata</name>
    <name type="common">Slime mold</name>
    <name type="synonym">Dictyostelium fasciculatum</name>
    <dbReference type="NCBI Taxonomy" id="261658"/>
    <lineage>
        <taxon>Eukaryota</taxon>
        <taxon>Amoebozoa</taxon>
        <taxon>Evosea</taxon>
        <taxon>Eumycetozoa</taxon>
        <taxon>Dictyostelia</taxon>
        <taxon>Acytosteliales</taxon>
        <taxon>Cavenderiaceae</taxon>
        <taxon>Cavenderia</taxon>
    </lineage>
</organism>
<sequence>MSIISIQQKNNVVQGQGFIAMRTPCSATSFSANSLATFPLNKCYKTLDGTSSFKFTYTGQYTTFYKNVYALNDLTCSTTPQVFTIITPTKPTLCDTATDTVYNFAAVGVIPSPNSLFFHRKQTCNEVLPSISYSVNITQAANCVIVDPLSSMTAPYQTVNAAFSKFNSTAISMSPLSNVNQTCSSANPSLITNDLCSASSLTIGGNIFTKAIIPTQFKSTFAPPIAIGYRSYSLSRFPATWDVSFFLENLEVVLLDGLTGMSISCFCTPTNANPQFFGNCNLTTPLLTGKQTFIRLSMGGQTVSQIPDLISANFSLVPLPEISAVNVNGFSQTWVTVAWTSIGGMPGNVSTFTVYANSAIVPQCNGITALECNITGLAVGSTVTVGVSATNFGETSPVKTVVATLSNLLGAPAIQYSSTTNSIDISYIAAGGANPESTTTYSGWLDGTSSFTNTQVKQYQFSGLTTLQTYQIKVSASNAQETTFSTITVKLWDLVNAPTVTSTVIKSKSIVINYSSTGGDPTLTRYYVNSNGVPVANCQEIVSTTCTVTTTPSTGYIFNITANNNGRSQSLTTNTFTTYPTLSPPQINNIVSTITTISFSYSVTGGVPGQTTYQVKLNGTVIVLAAYCPAQNCRFTVPPGSSNAIIVEATNNVDFTTQSTTISSYPAPTISVLKVTAFTKNSITIQFESTGGDPTVDTIFYISVNGQAAQQFTKINTATFTGLTPDSTVKIDMIASNSGSTSSVQTVTQKLLPNLLGDPIINTVMDYDTLNMTYSSTGGSQSITTTYDVSINDQVIVTADTTKKATYTFSNEQKKTQSTYVIKVVATNGQLTSENSTSIVYIPILESPIITVSIIPNNVGISISYSAIGGNNQITTTYQVLVNGFPLESGATTYTFTKSQQQSRQSYTVQVIASNGAMTSQNSTSILFTPTMAQTTITASTNVNAISASWTQVPIADNYVAGISTDSVDWNTVCQGVNVTSCQFTGLQSDTTYYIQVVSLNTISEISSTSTVQATTLKPEPVSLSNRLLISTNMIIITLFVIFLIYQTIVCSNDVQAQWIGMRSPCSSSIFNGNSLATFPMNQCFRSLDGTGSFKFTYTGQLTNSFKYTYTNDLTCSTTPKILQVTTPSSSLCDTTTDTLYVYTSGEAAPCPGCIYFQRKRSCSDLYPIAYVMKNSQPGQCIIFDPLVSAYAPYLPIASGFSQYNSTALSITGISNVNNSCPSNNPSIITNECSATSSLTIGGNLLTKAIIASTEFKATVAIGISVGYRSYSIQKNAATIDFSFNLDNLYIYLLDGATSTSTNCFTYLNINNPPFYGLCTFSSPLLENKQTFIKLLVSSQTVGPIPEFVSANFSLVPLPVVSAVNVIGYSRTWLAVSWTSTGGMPGNVSTFAAYSNGVIVPQCNGTTTMVCNITGLTPGSTITIGVTATNYGETSPVKNAAPVTLTKSLESPAIQYSATTNSIDISYNAVGGDNPESTTTYSGWLDGTSSFTNTQVKQYQFSGLTTLQTYQIKVSASNAQETTFSIVTVKLWDLVNAPTVTSTVIKSKSIVINYSSTGGDPTLTRYYVNANGAPVPNCQDIVSTTCTVTTTPSTDYIFNITANNNGRSQSLTTNTFTTYPTLSTPQINNIVSTITTISFSYSATGGVPGQTTYQVKLNGTVIVLAYCPAQNCRFTVPPGSSNAIIVEATNNVDFTTQSTNIVSYPAPTISVFKVTAFTNSSVTIQFESTGGIPNVDTIFYISVNKQAAQQFTKTNTATFTGLTPDSTVTIDMAVFNSGSSSTVQTITQKILPTQLDDPIINTVMDYDTLNMTYSSTGGSQSITTTYDVSINDQVIVTADTTKKATYTFSDEQKKTQSTYVIKVVATNGQLTSENSTSIVYIPILESPIVTVSIIPNNVGISISYSTIGGNISVATTYDVLVNGFQATTQDTSGETTYAFTPSQQQTKQSYSIQVTASNGEMTSQNSTTILFTPTMAQTTITTSTNINAISASWTQVQFADNYVSGISINGTEWNTVCQGVNVTSCQFTGLQSDTTYYIQVIASNSISEISSTSTVQATTLKNDPPTTNGTTTGAVSLSNRLLQSTTSNILVVLSIVIFLII</sequence>
<dbReference type="GeneID" id="14872105"/>
<dbReference type="EMBL" id="GL883013">
    <property type="protein sequence ID" value="EGG20271.1"/>
    <property type="molecule type" value="Genomic_DNA"/>
</dbReference>
<dbReference type="InterPro" id="IPR003961">
    <property type="entry name" value="FN3_dom"/>
</dbReference>
<evidence type="ECO:0000313" key="3">
    <source>
        <dbReference type="Proteomes" id="UP000007797"/>
    </source>
</evidence>
<dbReference type="Proteomes" id="UP000007797">
    <property type="component" value="Unassembled WGS sequence"/>
</dbReference>
<feature type="domain" description="Fibronectin type-III" evidence="1">
    <location>
        <begin position="1972"/>
        <end position="2063"/>
    </location>
</feature>
<feature type="domain" description="Fibronectin type-III" evidence="1">
    <location>
        <begin position="929"/>
        <end position="1020"/>
    </location>
</feature>
<evidence type="ECO:0000259" key="1">
    <source>
        <dbReference type="PROSITE" id="PS50853"/>
    </source>
</evidence>
<dbReference type="RefSeq" id="XP_004367254.1">
    <property type="nucleotide sequence ID" value="XM_004367197.1"/>
</dbReference>
<keyword evidence="3" id="KW-1185">Reference proteome</keyword>
<dbReference type="InterPro" id="IPR036116">
    <property type="entry name" value="FN3_sf"/>
</dbReference>
<accession>F4PWA7</accession>
<dbReference type="InterPro" id="IPR013783">
    <property type="entry name" value="Ig-like_fold"/>
</dbReference>
<evidence type="ECO:0000313" key="2">
    <source>
        <dbReference type="EMBL" id="EGG20271.1"/>
    </source>
</evidence>
<dbReference type="PANTHER" id="PTHR47135">
    <property type="entry name" value="FIBRONECTIN TYPE III DOMAIN-CONTAINING PROTEIN 7"/>
    <property type="match status" value="1"/>
</dbReference>
<dbReference type="Gene3D" id="2.60.40.10">
    <property type="entry name" value="Immunoglobulins"/>
    <property type="match status" value="2"/>
</dbReference>
<protein>
    <recommendedName>
        <fullName evidence="1">Fibronectin type-III domain-containing protein</fullName>
    </recommendedName>
</protein>
<name>F4PWA7_CACFS</name>
<dbReference type="SUPFAM" id="SSF49265">
    <property type="entry name" value="Fibronectin type III"/>
    <property type="match status" value="4"/>
</dbReference>
<dbReference type="OrthoDB" id="24483at2759"/>